<dbReference type="GO" id="GO:0016787">
    <property type="term" value="F:hydrolase activity"/>
    <property type="evidence" value="ECO:0007669"/>
    <property type="project" value="UniProtKB-KW"/>
</dbReference>
<evidence type="ECO:0000313" key="4">
    <source>
        <dbReference type="Proteomes" id="UP001201701"/>
    </source>
</evidence>
<dbReference type="SUPFAM" id="SSF53474">
    <property type="entry name" value="alpha/beta-Hydrolases"/>
    <property type="match status" value="1"/>
</dbReference>
<dbReference type="PANTHER" id="PTHR43798:SF33">
    <property type="entry name" value="HYDROLASE, PUTATIVE (AFU_ORTHOLOGUE AFUA_2G14860)-RELATED"/>
    <property type="match status" value="1"/>
</dbReference>
<evidence type="ECO:0000313" key="3">
    <source>
        <dbReference type="EMBL" id="MCG7507128.1"/>
    </source>
</evidence>
<dbReference type="Pfam" id="PF00561">
    <property type="entry name" value="Abhydrolase_1"/>
    <property type="match status" value="2"/>
</dbReference>
<evidence type="ECO:0000256" key="1">
    <source>
        <dbReference type="SAM" id="SignalP"/>
    </source>
</evidence>
<evidence type="ECO:0000259" key="2">
    <source>
        <dbReference type="Pfam" id="PF00561"/>
    </source>
</evidence>
<dbReference type="RefSeq" id="WP_239367979.1">
    <property type="nucleotide sequence ID" value="NZ_JAKREW010000020.1"/>
</dbReference>
<gene>
    <name evidence="3" type="ORF">L4923_19040</name>
</gene>
<dbReference type="InterPro" id="IPR029058">
    <property type="entry name" value="AB_hydrolase_fold"/>
</dbReference>
<feature type="chain" id="PRO_5047017599" evidence="1">
    <location>
        <begin position="20"/>
        <end position="293"/>
    </location>
</feature>
<dbReference type="PRINTS" id="PR00111">
    <property type="entry name" value="ABHYDROLASE"/>
</dbReference>
<organism evidence="3 4">
    <name type="scientific">Mesorhizobium retamae</name>
    <dbReference type="NCBI Taxonomy" id="2912854"/>
    <lineage>
        <taxon>Bacteria</taxon>
        <taxon>Pseudomonadati</taxon>
        <taxon>Pseudomonadota</taxon>
        <taxon>Alphaproteobacteria</taxon>
        <taxon>Hyphomicrobiales</taxon>
        <taxon>Phyllobacteriaceae</taxon>
        <taxon>Mesorhizobium</taxon>
    </lineage>
</organism>
<protein>
    <submittedName>
        <fullName evidence="3">Alpha/beta hydrolase</fullName>
    </submittedName>
</protein>
<name>A0ABS9QI75_9HYPH</name>
<dbReference type="InterPro" id="IPR050266">
    <property type="entry name" value="AB_hydrolase_sf"/>
</dbReference>
<reference evidence="3 4" key="1">
    <citation type="submission" date="2022-02" db="EMBL/GenBank/DDBJ databases">
        <title>Draft genome sequence of Mezorhizobium retamae strain IRAMC:0171 isolated from Retama raetam nodules.</title>
        <authorList>
            <person name="Bengaied R."/>
            <person name="Sbissi I."/>
            <person name="Huber K."/>
            <person name="Ghodbane F."/>
            <person name="Nouioui I."/>
            <person name="Tarhouni M."/>
            <person name="Gtari M."/>
        </authorList>
    </citation>
    <scope>NUCLEOTIDE SEQUENCE [LARGE SCALE GENOMIC DNA]</scope>
    <source>
        <strain evidence="3 4">IRAMC:0171</strain>
    </source>
</reference>
<dbReference type="Proteomes" id="UP001201701">
    <property type="component" value="Unassembled WGS sequence"/>
</dbReference>
<keyword evidence="1" id="KW-0732">Signal</keyword>
<proteinExistence type="predicted"/>
<feature type="signal peptide" evidence="1">
    <location>
        <begin position="1"/>
        <end position="19"/>
    </location>
</feature>
<feature type="domain" description="AB hydrolase-1" evidence="2">
    <location>
        <begin position="56"/>
        <end position="153"/>
    </location>
</feature>
<dbReference type="EMBL" id="JAKREW010000020">
    <property type="protein sequence ID" value="MCG7507128.1"/>
    <property type="molecule type" value="Genomic_DNA"/>
</dbReference>
<dbReference type="Gene3D" id="3.40.50.1820">
    <property type="entry name" value="alpha/beta hydrolase"/>
    <property type="match status" value="1"/>
</dbReference>
<comment type="caution">
    <text evidence="3">The sequence shown here is derived from an EMBL/GenBank/DDBJ whole genome shotgun (WGS) entry which is preliminary data.</text>
</comment>
<accession>A0ABS9QI75</accession>
<dbReference type="PANTHER" id="PTHR43798">
    <property type="entry name" value="MONOACYLGLYCEROL LIPASE"/>
    <property type="match status" value="1"/>
</dbReference>
<dbReference type="InterPro" id="IPR000073">
    <property type="entry name" value="AB_hydrolase_1"/>
</dbReference>
<sequence length="293" mass="31976">MRSLALAVLLLALPVAADAEEIPVPSQAEWAGAKKSVDLPNGQRVAYVEMGDTTGKPLLLIHGYTDNSRSWSLLAPYLKSRHVFAIDLRGHGKSSVPDCCYAITDLADDASLFLDAVGVKKADVVGHSLGSMTAQMLAATHPDKVDHLVLVSSSMKPGGGPGSWLWDNIMPLRAPIDPNGKFMIDWYWNPNPVDKDYIDRERAESAAVPIKVWHGVMWGLSAYDFSSLAPTIKAPVMIFWGDQDQLFDVKHQDALKKAYPSAKFEAFAGAGHNMFWEFPEKVAKVLSGFLGTP</sequence>
<keyword evidence="4" id="KW-1185">Reference proteome</keyword>
<keyword evidence="3" id="KW-0378">Hydrolase</keyword>
<feature type="domain" description="AB hydrolase-1" evidence="2">
    <location>
        <begin position="221"/>
        <end position="279"/>
    </location>
</feature>